<dbReference type="Proteomes" id="UP000014969">
    <property type="component" value="Unassembled WGS sequence"/>
</dbReference>
<dbReference type="PANTHER" id="PTHR22642">
    <property type="entry name" value="IMIDAZOLONEPROPIONASE"/>
    <property type="match status" value="1"/>
</dbReference>
<evidence type="ECO:0000313" key="4">
    <source>
        <dbReference type="Proteomes" id="UP000014969"/>
    </source>
</evidence>
<dbReference type="CDD" id="cd01300">
    <property type="entry name" value="YtcJ_like"/>
    <property type="match status" value="1"/>
</dbReference>
<evidence type="ECO:0000256" key="1">
    <source>
        <dbReference type="SAM" id="SignalP"/>
    </source>
</evidence>
<dbReference type="Gene3D" id="2.30.40.10">
    <property type="entry name" value="Urease, subunit C, domain 1"/>
    <property type="match status" value="1"/>
</dbReference>
<reference evidence="3 4" key="1">
    <citation type="journal article" date="2013" name="Genome Announc.">
        <title>Genome Sequence of an Epidemic Isolate of Mycobacterium abscessus subsp. bolletii from Rio de Janeiro, Brazil.</title>
        <authorList>
            <person name="Davidson R.M."/>
            <person name="Reynolds P.R."/>
            <person name="Farias-Hesson E."/>
            <person name="Duarte R.S."/>
            <person name="Jackson M."/>
            <person name="Strong M."/>
        </authorList>
    </citation>
    <scope>NUCLEOTIDE SEQUENCE [LARGE SCALE GENOMIC DNA]</scope>
    <source>
        <strain evidence="3 4">CRM-0020</strain>
    </source>
</reference>
<dbReference type="SUPFAM" id="SSF51338">
    <property type="entry name" value="Composite domain of metallo-dependent hydrolases"/>
    <property type="match status" value="1"/>
</dbReference>
<dbReference type="InterPro" id="IPR006311">
    <property type="entry name" value="TAT_signal"/>
</dbReference>
<feature type="chain" id="PRO_5032359855" evidence="1">
    <location>
        <begin position="27"/>
        <end position="583"/>
    </location>
</feature>
<feature type="signal peptide" evidence="1">
    <location>
        <begin position="1"/>
        <end position="26"/>
    </location>
</feature>
<sequence>MSINRRQFVVGGAAATAATTGLAALAGCGHDTTDPDTGADLIFVGGPVVTVDGHGTTAEALAVARGKIAAVGSRQDVMRLRSAQTDVIELDGLALLPAFVEAHSHPSQIAATLGPPAVDVRPFVVPTGAQVMQKLADTVRSTPKGTQVLLYGIDVLLQPDLQLPTRTILDALAPDHPVIIVANSGHAAYANTASFRLAGINRDTPNPVGAEYVHGPDGELTGEVREAAALTTLAMPYLRNVAEPNAFQNLHWAFGQLAAVGIATASEHSYSAAQQGDLYRRMAADPGVKLRIRAYEMGTPELATDPTHVAGPAAGADQLFAQIGMKLWADGSPWQGNIFTSFPYLDTAATRRMGLEPHHHGGMNYTPAQVTELATAFIEQGWQLACHVHGDRAIDVVLDAYEKAQSPASLRARLEHVGAMTPAQFRRAARLGVHPSLFIEHVYFWGDPLIDELFGQDHGAHWMSAKSALDAGLRISFHNDGNVSPPDPLGNIATAVTRTAKGSGRVLAPEQRISVTQAVRAQTIDAAWQLHLDNEVGSLEVGKYADLAVLSADPHAVDPQALRDISVRATYLAGRQTYAAPAG</sequence>
<protein>
    <submittedName>
        <fullName evidence="3">N-substituted formamide deformylase</fullName>
    </submittedName>
</protein>
<evidence type="ECO:0000313" key="3">
    <source>
        <dbReference type="EMBL" id="EPQ24303.1"/>
    </source>
</evidence>
<dbReference type="SUPFAM" id="SSF51556">
    <property type="entry name" value="Metallo-dependent hydrolases"/>
    <property type="match status" value="1"/>
</dbReference>
<evidence type="ECO:0000259" key="2">
    <source>
        <dbReference type="Pfam" id="PF07969"/>
    </source>
</evidence>
<dbReference type="InterPro" id="IPR013108">
    <property type="entry name" value="Amidohydro_3"/>
</dbReference>
<accession>A0A829I0E9</accession>
<dbReference type="PROSITE" id="PS51318">
    <property type="entry name" value="TAT"/>
    <property type="match status" value="1"/>
</dbReference>
<dbReference type="InterPro" id="IPR011059">
    <property type="entry name" value="Metal-dep_hydrolase_composite"/>
</dbReference>
<keyword evidence="1" id="KW-0732">Signal</keyword>
<dbReference type="GO" id="GO:0016810">
    <property type="term" value="F:hydrolase activity, acting on carbon-nitrogen (but not peptide) bonds"/>
    <property type="evidence" value="ECO:0007669"/>
    <property type="project" value="InterPro"/>
</dbReference>
<gene>
    <name evidence="3" type="ORF">J108_08340</name>
</gene>
<dbReference type="Pfam" id="PF07969">
    <property type="entry name" value="Amidohydro_3"/>
    <property type="match status" value="1"/>
</dbReference>
<dbReference type="Gene3D" id="3.20.20.140">
    <property type="entry name" value="Metal-dependent hydrolases"/>
    <property type="match status" value="1"/>
</dbReference>
<name>A0A829I0E9_9MYCO</name>
<dbReference type="InterPro" id="IPR032466">
    <property type="entry name" value="Metal_Hydrolase"/>
</dbReference>
<dbReference type="PANTHER" id="PTHR22642:SF2">
    <property type="entry name" value="PROTEIN LONG AFTER FAR-RED 3"/>
    <property type="match status" value="1"/>
</dbReference>
<proteinExistence type="predicted"/>
<dbReference type="AlphaFoldDB" id="A0A829I0E9"/>
<dbReference type="InterPro" id="IPR033932">
    <property type="entry name" value="YtcJ-like"/>
</dbReference>
<comment type="caution">
    <text evidence="3">The sequence shown here is derived from an EMBL/GenBank/DDBJ whole genome shotgun (WGS) entry which is preliminary data.</text>
</comment>
<feature type="domain" description="Amidohydrolase 3" evidence="2">
    <location>
        <begin position="86"/>
        <end position="578"/>
    </location>
</feature>
<dbReference type="EMBL" id="ATFQ01000015">
    <property type="protein sequence ID" value="EPQ24303.1"/>
    <property type="molecule type" value="Genomic_DNA"/>
</dbReference>
<dbReference type="PROSITE" id="PS51257">
    <property type="entry name" value="PROKAR_LIPOPROTEIN"/>
    <property type="match status" value="1"/>
</dbReference>
<dbReference type="Gene3D" id="3.10.310.70">
    <property type="match status" value="1"/>
</dbReference>
<organism evidence="3 4">
    <name type="scientific">Mycobacteroides abscessus subsp. bolletii CRM-0020</name>
    <dbReference type="NCBI Taxonomy" id="1306401"/>
    <lineage>
        <taxon>Bacteria</taxon>
        <taxon>Bacillati</taxon>
        <taxon>Actinomycetota</taxon>
        <taxon>Actinomycetes</taxon>
        <taxon>Mycobacteriales</taxon>
        <taxon>Mycobacteriaceae</taxon>
        <taxon>Mycobacteroides</taxon>
        <taxon>Mycobacteroides abscessus</taxon>
    </lineage>
</organism>
<dbReference type="RefSeq" id="WP_005060562.1">
    <property type="nucleotide sequence ID" value="NZ_ATFQ01000015.1"/>
</dbReference>